<evidence type="ECO:0000256" key="8">
    <source>
        <dbReference type="ARBA" id="ARBA00022792"/>
    </source>
</evidence>
<evidence type="ECO:0000256" key="7">
    <source>
        <dbReference type="ARBA" id="ARBA00022703"/>
    </source>
</evidence>
<dbReference type="EMBL" id="AJFE02058358">
    <property type="status" value="NOT_ANNOTATED_CDS"/>
    <property type="molecule type" value="Genomic_DNA"/>
</dbReference>
<name>A0A2R9B6H6_PANPA</name>
<dbReference type="GO" id="GO:0052816">
    <property type="term" value="F:long-chain fatty acyl-CoA hydrolase activity"/>
    <property type="evidence" value="ECO:0007669"/>
    <property type="project" value="Ensembl"/>
</dbReference>
<comment type="catalytic activity">
    <reaction evidence="26">
        <text>tetradecanoyl-CoA + H2O = tetradecanoate + CoA + H(+)</text>
        <dbReference type="Rhea" id="RHEA:40119"/>
        <dbReference type="ChEBI" id="CHEBI:15377"/>
        <dbReference type="ChEBI" id="CHEBI:15378"/>
        <dbReference type="ChEBI" id="CHEBI:30807"/>
        <dbReference type="ChEBI" id="CHEBI:57287"/>
        <dbReference type="ChEBI" id="CHEBI:57385"/>
    </reaction>
    <physiologicalReaction direction="left-to-right" evidence="26">
        <dbReference type="Rhea" id="RHEA:40120"/>
    </physiologicalReaction>
</comment>
<feature type="domain" description="Thioesterase" evidence="27">
    <location>
        <begin position="149"/>
        <end position="221"/>
    </location>
</feature>
<evidence type="ECO:0000256" key="23">
    <source>
        <dbReference type="ARBA" id="ARBA00047734"/>
    </source>
</evidence>
<comment type="catalytic activity">
    <reaction evidence="24">
        <text>decanoyl-CoA + H2O = decanoate + CoA + H(+)</text>
        <dbReference type="Rhea" id="RHEA:40059"/>
        <dbReference type="ChEBI" id="CHEBI:15377"/>
        <dbReference type="ChEBI" id="CHEBI:15378"/>
        <dbReference type="ChEBI" id="CHEBI:27689"/>
        <dbReference type="ChEBI" id="CHEBI:57287"/>
        <dbReference type="ChEBI" id="CHEBI:61430"/>
    </reaction>
    <physiologicalReaction direction="left-to-right" evidence="24">
        <dbReference type="Rhea" id="RHEA:40060"/>
    </physiologicalReaction>
</comment>
<dbReference type="GO" id="GO:1902108">
    <property type="term" value="P:regulation of mitochondrial membrane permeability involved in apoptotic process"/>
    <property type="evidence" value="ECO:0007669"/>
    <property type="project" value="Ensembl"/>
</dbReference>
<dbReference type="GeneID" id="100981869"/>
<evidence type="ECO:0000256" key="17">
    <source>
        <dbReference type="ARBA" id="ARBA00037002"/>
    </source>
</evidence>
<keyword evidence="6" id="KW-0963">Cytoplasm</keyword>
<evidence type="ECO:0000256" key="24">
    <source>
        <dbReference type="ARBA" id="ARBA00047969"/>
    </source>
</evidence>
<dbReference type="EMBL" id="AJFE02058356">
    <property type="status" value="NOT_ANNOTATED_CDS"/>
    <property type="molecule type" value="Genomic_DNA"/>
</dbReference>
<evidence type="ECO:0000256" key="10">
    <source>
        <dbReference type="ARBA" id="ARBA00022832"/>
    </source>
</evidence>
<dbReference type="FunFam" id="3.10.129.10:FF:000046">
    <property type="entry name" value="Acyl-coenzyme A thioesterase THEM4"/>
    <property type="match status" value="1"/>
</dbReference>
<evidence type="ECO:0000256" key="22">
    <source>
        <dbReference type="ARBA" id="ARBA00047588"/>
    </source>
</evidence>
<dbReference type="Pfam" id="PF03061">
    <property type="entry name" value="4HBT"/>
    <property type="match status" value="1"/>
</dbReference>
<dbReference type="Bgee" id="ENSPPAG00000035727">
    <property type="expression patterns" value="Expressed in adult mammalian kidney and 6 other cell types or tissues"/>
</dbReference>
<dbReference type="GO" id="GO:0006631">
    <property type="term" value="P:fatty acid metabolic process"/>
    <property type="evidence" value="ECO:0007669"/>
    <property type="project" value="UniProtKB-KW"/>
</dbReference>
<keyword evidence="11" id="KW-0809">Transit peptide</keyword>
<evidence type="ECO:0000256" key="2">
    <source>
        <dbReference type="ARBA" id="ARBA00004569"/>
    </source>
</evidence>
<dbReference type="EMBL" id="AJFE02058357">
    <property type="status" value="NOT_ANNOTATED_CDS"/>
    <property type="molecule type" value="Genomic_DNA"/>
</dbReference>
<dbReference type="InterPro" id="IPR052365">
    <property type="entry name" value="THEM4/THEM5_acyl-CoA_thioest"/>
</dbReference>
<keyword evidence="5" id="KW-1003">Cell membrane</keyword>
<dbReference type="PANTHER" id="PTHR12418:SF19">
    <property type="entry name" value="ACYL-COENZYME A THIOESTERASE THEM4"/>
    <property type="match status" value="1"/>
</dbReference>
<gene>
    <name evidence="28" type="primary">THEM4</name>
</gene>
<evidence type="ECO:0000256" key="26">
    <source>
        <dbReference type="ARBA" id="ARBA00048180"/>
    </source>
</evidence>
<keyword evidence="13" id="KW-0496">Mitochondrion</keyword>
<dbReference type="SUPFAM" id="SSF54637">
    <property type="entry name" value="Thioesterase/thiol ester dehydrase-isomerase"/>
    <property type="match status" value="1"/>
</dbReference>
<keyword evidence="8" id="KW-0999">Mitochondrion inner membrane</keyword>
<reference evidence="28" key="2">
    <citation type="submission" date="2025-08" db="UniProtKB">
        <authorList>
            <consortium name="Ensembl"/>
        </authorList>
    </citation>
    <scope>IDENTIFICATION</scope>
</reference>
<dbReference type="AlphaFoldDB" id="A0A2R9B6H6"/>
<dbReference type="Ensembl" id="ENSPPAT00000048010.1">
    <property type="protein sequence ID" value="ENSPPAP00000025183.1"/>
    <property type="gene ID" value="ENSPPAG00000035727.1"/>
</dbReference>
<evidence type="ECO:0000256" key="14">
    <source>
        <dbReference type="ARBA" id="ARBA00023136"/>
    </source>
</evidence>
<dbReference type="InterPro" id="IPR006683">
    <property type="entry name" value="Thioestr_dom"/>
</dbReference>
<evidence type="ECO:0000256" key="15">
    <source>
        <dbReference type="ARBA" id="ARBA00023273"/>
    </source>
</evidence>
<dbReference type="EC" id="3.1.2.2" evidence="19"/>
<comment type="similarity">
    <text evidence="18">Belongs to the THEM4/THEM5 thioesterase family.</text>
</comment>
<dbReference type="OrthoDB" id="506431at2759"/>
<evidence type="ECO:0000256" key="12">
    <source>
        <dbReference type="ARBA" id="ARBA00023098"/>
    </source>
</evidence>
<evidence type="ECO:0000259" key="27">
    <source>
        <dbReference type="Pfam" id="PF03061"/>
    </source>
</evidence>
<evidence type="ECO:0000256" key="5">
    <source>
        <dbReference type="ARBA" id="ARBA00022475"/>
    </source>
</evidence>
<comment type="catalytic activity">
    <reaction evidence="25">
        <text>dodecanoyl-CoA + H2O = dodecanoate + CoA + H(+)</text>
        <dbReference type="Rhea" id="RHEA:30135"/>
        <dbReference type="ChEBI" id="CHEBI:15377"/>
        <dbReference type="ChEBI" id="CHEBI:15378"/>
        <dbReference type="ChEBI" id="CHEBI:18262"/>
        <dbReference type="ChEBI" id="CHEBI:57287"/>
        <dbReference type="ChEBI" id="CHEBI:57375"/>
    </reaction>
    <physiologicalReaction direction="left-to-right" evidence="25">
        <dbReference type="Rhea" id="RHEA:30136"/>
    </physiologicalReaction>
</comment>
<comment type="catalytic activity">
    <reaction evidence="17">
        <text>(9Z)-octadecenoyl-CoA + H2O = (9Z)-octadecenoate + CoA + H(+)</text>
        <dbReference type="Rhea" id="RHEA:40139"/>
        <dbReference type="ChEBI" id="CHEBI:15377"/>
        <dbReference type="ChEBI" id="CHEBI:15378"/>
        <dbReference type="ChEBI" id="CHEBI:30823"/>
        <dbReference type="ChEBI" id="CHEBI:57287"/>
        <dbReference type="ChEBI" id="CHEBI:57387"/>
    </reaction>
    <physiologicalReaction direction="left-to-right" evidence="17">
        <dbReference type="Rhea" id="RHEA:40140"/>
    </physiologicalReaction>
</comment>
<dbReference type="Gene3D" id="3.10.129.10">
    <property type="entry name" value="Hotdog Thioesterase"/>
    <property type="match status" value="1"/>
</dbReference>
<evidence type="ECO:0000256" key="21">
    <source>
        <dbReference type="ARBA" id="ARBA00043210"/>
    </source>
</evidence>
<evidence type="ECO:0000256" key="13">
    <source>
        <dbReference type="ARBA" id="ARBA00023128"/>
    </source>
</evidence>
<evidence type="ECO:0000256" key="11">
    <source>
        <dbReference type="ARBA" id="ARBA00022946"/>
    </source>
</evidence>
<dbReference type="KEGG" id="pps:100981869"/>
<dbReference type="GO" id="GO:0005758">
    <property type="term" value="C:mitochondrial intermembrane space"/>
    <property type="evidence" value="ECO:0007669"/>
    <property type="project" value="UniProtKB-SubCell"/>
</dbReference>
<proteinExistence type="inferred from homology"/>
<evidence type="ECO:0000256" key="16">
    <source>
        <dbReference type="ARBA" id="ARBA00035852"/>
    </source>
</evidence>
<dbReference type="Proteomes" id="UP000240080">
    <property type="component" value="Chromosome 1"/>
</dbReference>
<dbReference type="GO" id="GO:0051898">
    <property type="term" value="P:negative regulation of phosphatidylinositol 3-kinase/protein kinase B signal transduction"/>
    <property type="evidence" value="ECO:0007669"/>
    <property type="project" value="Ensembl"/>
</dbReference>
<evidence type="ECO:0000256" key="6">
    <source>
        <dbReference type="ARBA" id="ARBA00022490"/>
    </source>
</evidence>
<dbReference type="GO" id="GO:0032587">
    <property type="term" value="C:ruffle membrane"/>
    <property type="evidence" value="ECO:0007669"/>
    <property type="project" value="UniProtKB-SubCell"/>
</dbReference>
<keyword evidence="12" id="KW-0443">Lipid metabolism</keyword>
<dbReference type="GO" id="GO:0005829">
    <property type="term" value="C:cytosol"/>
    <property type="evidence" value="ECO:0007669"/>
    <property type="project" value="Ensembl"/>
</dbReference>
<dbReference type="GeneTree" id="ENSGT00940000160047"/>
<evidence type="ECO:0000256" key="19">
    <source>
        <dbReference type="ARBA" id="ARBA00038848"/>
    </source>
</evidence>
<evidence type="ECO:0000256" key="1">
    <source>
        <dbReference type="ARBA" id="ARBA00004496"/>
    </source>
</evidence>
<dbReference type="CTD" id="117145"/>
<dbReference type="STRING" id="9597.ENSPPAP00000025183"/>
<organism evidence="28 29">
    <name type="scientific">Pan paniscus</name>
    <name type="common">Pygmy chimpanzee</name>
    <name type="synonym">Bonobo</name>
    <dbReference type="NCBI Taxonomy" id="9597"/>
    <lineage>
        <taxon>Eukaryota</taxon>
        <taxon>Metazoa</taxon>
        <taxon>Chordata</taxon>
        <taxon>Craniata</taxon>
        <taxon>Vertebrata</taxon>
        <taxon>Euteleostomi</taxon>
        <taxon>Mammalia</taxon>
        <taxon>Eutheria</taxon>
        <taxon>Euarchontoglires</taxon>
        <taxon>Primates</taxon>
        <taxon>Haplorrhini</taxon>
        <taxon>Catarrhini</taxon>
        <taxon>Hominidae</taxon>
        <taxon>Pan</taxon>
    </lineage>
</organism>
<dbReference type="OMA" id="MFYNDVE"/>
<dbReference type="EMBL" id="AJFE02058359">
    <property type="status" value="NOT_ANNOTATED_CDS"/>
    <property type="molecule type" value="Genomic_DNA"/>
</dbReference>
<comment type="catalytic activity">
    <reaction evidence="23">
        <text>hexadecanoyl-CoA + H2O = hexadecanoate + CoA + H(+)</text>
        <dbReference type="Rhea" id="RHEA:16645"/>
        <dbReference type="ChEBI" id="CHEBI:7896"/>
        <dbReference type="ChEBI" id="CHEBI:15377"/>
        <dbReference type="ChEBI" id="CHEBI:15378"/>
        <dbReference type="ChEBI" id="CHEBI:57287"/>
        <dbReference type="ChEBI" id="CHEBI:57379"/>
        <dbReference type="EC" id="3.1.2.2"/>
    </reaction>
    <physiologicalReaction direction="left-to-right" evidence="23">
        <dbReference type="Rhea" id="RHEA:16646"/>
    </physiologicalReaction>
</comment>
<reference evidence="28" key="3">
    <citation type="submission" date="2025-09" db="UniProtKB">
        <authorList>
            <consortium name="Ensembl"/>
        </authorList>
    </citation>
    <scope>IDENTIFICATION</scope>
</reference>
<evidence type="ECO:0000256" key="4">
    <source>
        <dbReference type="ARBA" id="ARBA00004637"/>
    </source>
</evidence>
<dbReference type="GO" id="GO:0005743">
    <property type="term" value="C:mitochondrial inner membrane"/>
    <property type="evidence" value="ECO:0007669"/>
    <property type="project" value="UniProtKB-SubCell"/>
</dbReference>
<keyword evidence="15" id="KW-0966">Cell projection</keyword>
<accession>A0A2R9B6H6</accession>
<evidence type="ECO:0000313" key="29">
    <source>
        <dbReference type="Proteomes" id="UP000240080"/>
    </source>
</evidence>
<protein>
    <recommendedName>
        <fullName evidence="20">Acyl-coenzyme A thioesterase THEM4</fullName>
        <ecNumber evidence="19">3.1.2.2</ecNumber>
    </recommendedName>
    <alternativeName>
        <fullName evidence="21">Thioesterase superfamily member 4</fullName>
    </alternativeName>
</protein>
<dbReference type="CDD" id="cd03443">
    <property type="entry name" value="PaaI_thioesterase"/>
    <property type="match status" value="1"/>
</dbReference>
<evidence type="ECO:0000313" key="28">
    <source>
        <dbReference type="Ensembl" id="ENSPPAP00000025183.1"/>
    </source>
</evidence>
<keyword evidence="14" id="KW-0472">Membrane</keyword>
<comment type="subcellular location">
    <subcellularLocation>
        <location evidence="3">Cell projection</location>
        <location evidence="3">Ruffle membrane</location>
    </subcellularLocation>
    <subcellularLocation>
        <location evidence="1">Cytoplasm</location>
    </subcellularLocation>
    <subcellularLocation>
        <location evidence="4">Mitochondrion inner membrane</location>
        <topology evidence="4">Peripheral membrane protein</topology>
    </subcellularLocation>
    <subcellularLocation>
        <location evidence="2">Mitochondrion intermembrane space</location>
    </subcellularLocation>
</comment>
<dbReference type="EMBL" id="AJFE02058355">
    <property type="status" value="NOT_ANNOTATED_CDS"/>
    <property type="molecule type" value="Genomic_DNA"/>
</dbReference>
<evidence type="ECO:0000256" key="18">
    <source>
        <dbReference type="ARBA" id="ARBA00038456"/>
    </source>
</evidence>
<reference evidence="28 29" key="1">
    <citation type="journal article" date="2012" name="Nature">
        <title>The bonobo genome compared with the chimpanzee and human genomes.</title>
        <authorList>
            <person name="Prufer K."/>
            <person name="Munch K."/>
            <person name="Hellmann I."/>
            <person name="Akagi K."/>
            <person name="Miller J.R."/>
            <person name="Walenz B."/>
            <person name="Koren S."/>
            <person name="Sutton G."/>
            <person name="Kodira C."/>
            <person name="Winer R."/>
            <person name="Knight J.R."/>
            <person name="Mullikin J.C."/>
            <person name="Meader S.J."/>
            <person name="Ponting C.P."/>
            <person name="Lunter G."/>
            <person name="Higashino S."/>
            <person name="Hobolth A."/>
            <person name="Dutheil J."/>
            <person name="Karakoc E."/>
            <person name="Alkan C."/>
            <person name="Sajjadian S."/>
            <person name="Catacchio C.R."/>
            <person name="Ventura M."/>
            <person name="Marques-Bonet T."/>
            <person name="Eichler E.E."/>
            <person name="Andre C."/>
            <person name="Atencia R."/>
            <person name="Mugisha L."/>
            <person name="Junhold J."/>
            <person name="Patterson N."/>
            <person name="Siebauer M."/>
            <person name="Good J.M."/>
            <person name="Fischer A."/>
            <person name="Ptak S.E."/>
            <person name="Lachmann M."/>
            <person name="Symer D.E."/>
            <person name="Mailund T."/>
            <person name="Schierup M.H."/>
            <person name="Andres A.M."/>
            <person name="Kelso J."/>
            <person name="Paabo S."/>
        </authorList>
    </citation>
    <scope>NUCLEOTIDE SEQUENCE [LARGE SCALE GENOMIC DNA]</scope>
</reference>
<keyword evidence="9" id="KW-0378">Hydrolase</keyword>
<keyword evidence="7" id="KW-0053">Apoptosis</keyword>
<dbReference type="InterPro" id="IPR029069">
    <property type="entry name" value="HotDog_dom_sf"/>
</dbReference>
<evidence type="ECO:0000256" key="9">
    <source>
        <dbReference type="ARBA" id="ARBA00022801"/>
    </source>
</evidence>
<sequence length="240" mass="27277">MLRSCAARLRTLWALCRPPVGRRLPGSVPRPELRSFSSEEVILKDCSVPNPSWNKDLRLLFDQFMKKCEDGSWKRLPSYKRTPTERIQDFKTRFLDPKLMKEEQMSQAQLFTRSFDDGLGFEYVMFYNDIEKRMVCLFQGGPYLEGPPGFIHGGAIATMIDSTVGMCAMMAGGIVMTANLNINYKRPIPLCSVVMINSQLDKVEGRKFFVSCNVQSVDEKTLYSEATSLFIKLNPAKSLT</sequence>
<evidence type="ECO:0000256" key="20">
    <source>
        <dbReference type="ARBA" id="ARBA00040123"/>
    </source>
</evidence>
<keyword evidence="29" id="KW-1185">Reference proteome</keyword>
<keyword evidence="10" id="KW-0276">Fatty acid metabolism</keyword>
<comment type="catalytic activity">
    <reaction evidence="22">
        <text>octanoyl-CoA + H2O = octanoate + CoA + H(+)</text>
        <dbReference type="Rhea" id="RHEA:30143"/>
        <dbReference type="ChEBI" id="CHEBI:15377"/>
        <dbReference type="ChEBI" id="CHEBI:15378"/>
        <dbReference type="ChEBI" id="CHEBI:25646"/>
        <dbReference type="ChEBI" id="CHEBI:57287"/>
        <dbReference type="ChEBI" id="CHEBI:57386"/>
    </reaction>
    <physiologicalReaction direction="left-to-right" evidence="22">
        <dbReference type="Rhea" id="RHEA:30144"/>
    </physiologicalReaction>
</comment>
<evidence type="ECO:0000256" key="25">
    <source>
        <dbReference type="ARBA" id="ARBA00048074"/>
    </source>
</evidence>
<evidence type="ECO:0000256" key="3">
    <source>
        <dbReference type="ARBA" id="ARBA00004632"/>
    </source>
</evidence>
<comment type="catalytic activity">
    <reaction evidence="16">
        <text>(5Z,8Z,11Z,14Z)-eicosatetraenoyl-CoA + H2O = (5Z,8Z,11Z,14Z)-eicosatetraenoate + CoA + H(+)</text>
        <dbReference type="Rhea" id="RHEA:40151"/>
        <dbReference type="ChEBI" id="CHEBI:15377"/>
        <dbReference type="ChEBI" id="CHEBI:15378"/>
        <dbReference type="ChEBI" id="CHEBI:32395"/>
        <dbReference type="ChEBI" id="CHEBI:57287"/>
        <dbReference type="ChEBI" id="CHEBI:57368"/>
    </reaction>
    <physiologicalReaction direction="left-to-right" evidence="16">
        <dbReference type="Rhea" id="RHEA:40152"/>
    </physiologicalReaction>
</comment>
<dbReference type="PANTHER" id="PTHR12418">
    <property type="entry name" value="ACYL-COENZYME A THIOESTERASE THEM4"/>
    <property type="match status" value="1"/>
</dbReference>
<dbReference type="RefSeq" id="XP_003817273.1">
    <property type="nucleotide sequence ID" value="XM_003817225.6"/>
</dbReference>